<reference evidence="2 3" key="1">
    <citation type="submission" date="2020-05" db="EMBL/GenBank/DDBJ databases">
        <title>Azospirillum oleiclasticum sp. nov, a nitrogen-fixing and heavy crude oil-emulsifying bacterium isolated from the crude oil of Yumen Oilfield.</title>
        <authorList>
            <person name="Wu D."/>
            <person name="Cai M."/>
            <person name="Zhang X."/>
        </authorList>
    </citation>
    <scope>NUCLEOTIDE SEQUENCE [LARGE SCALE GENOMIC DNA]</scope>
    <source>
        <strain evidence="2 3">ROY-1-1-2</strain>
    </source>
</reference>
<keyword evidence="3" id="KW-1185">Reference proteome</keyword>
<evidence type="ECO:0000313" key="3">
    <source>
        <dbReference type="Proteomes" id="UP000584642"/>
    </source>
</evidence>
<name>A0ABX2TG44_9PROT</name>
<proteinExistence type="predicted"/>
<accession>A0ABX2TG44</accession>
<feature type="compositionally biased region" description="Basic and acidic residues" evidence="1">
    <location>
        <begin position="95"/>
        <end position="104"/>
    </location>
</feature>
<dbReference type="RefSeq" id="WP_180284910.1">
    <property type="nucleotide sequence ID" value="NZ_JABFDB010000024.1"/>
</dbReference>
<evidence type="ECO:0008006" key="4">
    <source>
        <dbReference type="Google" id="ProtNLM"/>
    </source>
</evidence>
<dbReference type="Proteomes" id="UP000584642">
    <property type="component" value="Unassembled WGS sequence"/>
</dbReference>
<evidence type="ECO:0000313" key="2">
    <source>
        <dbReference type="EMBL" id="NYZ23139.1"/>
    </source>
</evidence>
<dbReference type="EMBL" id="JABFDB010000024">
    <property type="protein sequence ID" value="NYZ23139.1"/>
    <property type="molecule type" value="Genomic_DNA"/>
</dbReference>
<gene>
    <name evidence="2" type="ORF">HND93_25810</name>
</gene>
<evidence type="ECO:0000256" key="1">
    <source>
        <dbReference type="SAM" id="MobiDB-lite"/>
    </source>
</evidence>
<protein>
    <recommendedName>
        <fullName evidence="4">Helix-turn-helix domain-containing protein</fullName>
    </recommendedName>
</protein>
<feature type="region of interest" description="Disordered" evidence="1">
    <location>
        <begin position="65"/>
        <end position="104"/>
    </location>
</feature>
<comment type="caution">
    <text evidence="2">The sequence shown here is derived from an EMBL/GenBank/DDBJ whole genome shotgun (WGS) entry which is preliminary data.</text>
</comment>
<sequence length="104" mass="11376">MRDQPLTTEQAARWLDCSADEVRTFLESGRLRPFGAPGEGDALSLNSVVVLAESLPVDRGIFRVRDLPGGDHGGSGYSPRPQAGRSQGERPSFVVERRPTSRRI</sequence>
<organism evidence="2 3">
    <name type="scientific">Azospirillum oleiclasticum</name>
    <dbReference type="NCBI Taxonomy" id="2735135"/>
    <lineage>
        <taxon>Bacteria</taxon>
        <taxon>Pseudomonadati</taxon>
        <taxon>Pseudomonadota</taxon>
        <taxon>Alphaproteobacteria</taxon>
        <taxon>Rhodospirillales</taxon>
        <taxon>Azospirillaceae</taxon>
        <taxon>Azospirillum</taxon>
    </lineage>
</organism>